<feature type="region of interest" description="Disordered" evidence="1">
    <location>
        <begin position="145"/>
        <end position="223"/>
    </location>
</feature>
<sequence length="554" mass="60705">MLLLRLPSLPSCKETDLGGDLLCPAMSVTPPLSSTNIVDVTLLVHPGTQFSSPRRASLKKTLARIATKREAARNPSRFNHIRPSTGKLPFQALACSIVDVHIFNYNTKKTGPGEFDASTSSSLIRKIYHPTEKLAIVYATPPLSPSAQRSLEAPGTSLKIRSGGMDSNDRRHRQSNLSGYASQQGLIQSSPQYPATSGSERYRQHSHLAVQSPASAPTTGRSGSLPGYNYPYGAEGAQFGGSTMNAGPMQYSAEYAPDTTQRAQQQQQQPYQQYGSNIMYNVPSQQQQPSPQSPYETVQPYQPRQTAAALEVLTNQFAVPQQYYEGGPTSAPASAIAAQSAQYTPLSYTTQSPVGREPLTSAYATGMADANQGSSQGAYGQTSYAAAELDNAYGQYQTELKRTFECIRDGRLADAGSSLIHISDWLLGNAEALGLVRDDETMHRDRIKLWEEFNTAWLSALQRQKELTIEMLDTGQRPHHPQSLLESDQMEGMGKELVRLCDIMEKHGLVDYQMGVWEEEIVTLLNTCLDLLEEQSENSRAAAPSASSAQQRRR</sequence>
<feature type="compositionally biased region" description="Polar residues" evidence="1">
    <location>
        <begin position="212"/>
        <end position="222"/>
    </location>
</feature>
<evidence type="ECO:0000313" key="3">
    <source>
        <dbReference type="Proteomes" id="UP000447873"/>
    </source>
</evidence>
<organism evidence="2 3">
    <name type="scientific">Venturia inaequalis</name>
    <name type="common">Apple scab fungus</name>
    <dbReference type="NCBI Taxonomy" id="5025"/>
    <lineage>
        <taxon>Eukaryota</taxon>
        <taxon>Fungi</taxon>
        <taxon>Dikarya</taxon>
        <taxon>Ascomycota</taxon>
        <taxon>Pezizomycotina</taxon>
        <taxon>Dothideomycetes</taxon>
        <taxon>Pleosporomycetidae</taxon>
        <taxon>Venturiales</taxon>
        <taxon>Venturiaceae</taxon>
        <taxon>Venturia</taxon>
    </lineage>
</organism>
<comment type="caution">
    <text evidence="2">The sequence shown here is derived from an EMBL/GenBank/DDBJ whole genome shotgun (WGS) entry which is preliminary data.</text>
</comment>
<evidence type="ECO:0000313" key="2">
    <source>
        <dbReference type="EMBL" id="KAE9982783.1"/>
    </source>
</evidence>
<protein>
    <submittedName>
        <fullName evidence="2">Uncharacterized protein</fullName>
    </submittedName>
</protein>
<reference evidence="2 3" key="1">
    <citation type="submission" date="2018-12" db="EMBL/GenBank/DDBJ databases">
        <title>Venturia inaequalis Genome Resource.</title>
        <authorList>
            <person name="Lichtner F.J."/>
        </authorList>
    </citation>
    <scope>NUCLEOTIDE SEQUENCE [LARGE SCALE GENOMIC DNA]</scope>
    <source>
        <strain evidence="2 3">120213</strain>
    </source>
</reference>
<proteinExistence type="predicted"/>
<evidence type="ECO:0000256" key="1">
    <source>
        <dbReference type="SAM" id="MobiDB-lite"/>
    </source>
</evidence>
<feature type="compositionally biased region" description="Polar residues" evidence="1">
    <location>
        <begin position="175"/>
        <end position="199"/>
    </location>
</feature>
<dbReference type="EMBL" id="WNWS01000071">
    <property type="protein sequence ID" value="KAE9982783.1"/>
    <property type="molecule type" value="Genomic_DNA"/>
</dbReference>
<name>A0A8H3V7X1_VENIN</name>
<accession>A0A8H3V7X1</accession>
<dbReference type="Proteomes" id="UP000447873">
    <property type="component" value="Unassembled WGS sequence"/>
</dbReference>
<dbReference type="AlphaFoldDB" id="A0A8H3V7X1"/>
<gene>
    <name evidence="2" type="ORF">EG328_010647</name>
</gene>